<dbReference type="EMBL" id="LT634361">
    <property type="protein sequence ID" value="SFZ85127.1"/>
    <property type="molecule type" value="Genomic_DNA"/>
</dbReference>
<evidence type="ECO:0000313" key="2">
    <source>
        <dbReference type="Proteomes" id="UP000231564"/>
    </source>
</evidence>
<dbReference type="Proteomes" id="UP000231564">
    <property type="component" value="Chromosome MARIT"/>
</dbReference>
<organism evidence="1 2">
    <name type="scientific">Tenacibaculum maritimum NCIMB 2154</name>
    <dbReference type="NCBI Taxonomy" id="1349785"/>
    <lineage>
        <taxon>Bacteria</taxon>
        <taxon>Pseudomonadati</taxon>
        <taxon>Bacteroidota</taxon>
        <taxon>Flavobacteriia</taxon>
        <taxon>Flavobacteriales</taxon>
        <taxon>Flavobacteriaceae</taxon>
        <taxon>Tenacibaculum</taxon>
    </lineage>
</organism>
<evidence type="ECO:0000313" key="1">
    <source>
        <dbReference type="EMBL" id="SFZ85127.1"/>
    </source>
</evidence>
<reference evidence="1 2" key="1">
    <citation type="submission" date="2016-11" db="EMBL/GenBank/DDBJ databases">
        <authorList>
            <person name="Jaros S."/>
            <person name="Januszkiewicz K."/>
            <person name="Wedrychowicz H."/>
        </authorList>
    </citation>
    <scope>NUCLEOTIDE SEQUENCE [LARGE SCALE GENOMIC DNA]</scope>
    <source>
        <strain evidence="1">NCIMB 2154T</strain>
    </source>
</reference>
<dbReference type="KEGG" id="tmar:MARIT_3067"/>
<dbReference type="STRING" id="1349785.GCA_000509405_01610"/>
<dbReference type="OrthoDB" id="660065at2"/>
<protein>
    <submittedName>
        <fullName evidence="1">Uncharacterized protein</fullName>
    </submittedName>
</protein>
<dbReference type="GeneID" id="47724510"/>
<gene>
    <name evidence="1" type="ORF">MARIT_3067</name>
</gene>
<proteinExistence type="predicted"/>
<dbReference type="RefSeq" id="WP_136438907.1">
    <property type="nucleotide sequence ID" value="NZ_CP138495.1"/>
</dbReference>
<accession>A0A2H1EDT7</accession>
<sequence length="138" mass="15785">MKNVKEVVNANLEPVILVFLVSAGSLSSNTVNMVSYTRKNAFAVGVTGPRKGEVNEECIFNVKFELADNESLFSKFVEEGSNKLRTIEVEVKYSDINRNTATKMRIEEYRFKVKERGDYELKFKKSATEYITKRITII</sequence>
<name>A0A2H1EDT7_9FLAO</name>
<dbReference type="AlphaFoldDB" id="A0A2H1EDT7"/>
<keyword evidence="2" id="KW-1185">Reference proteome</keyword>